<dbReference type="AlphaFoldDB" id="A0A4R0YTA3"/>
<dbReference type="RefSeq" id="WP_131151742.1">
    <property type="nucleotide sequence ID" value="NZ_SJTG01000004.1"/>
</dbReference>
<dbReference type="Proteomes" id="UP000291822">
    <property type="component" value="Unassembled WGS sequence"/>
</dbReference>
<evidence type="ECO:0000313" key="2">
    <source>
        <dbReference type="EMBL" id="TCI08317.1"/>
    </source>
</evidence>
<organism evidence="2 3">
    <name type="scientific">Dyella soli</name>
    <dbReference type="NCBI Taxonomy" id="522319"/>
    <lineage>
        <taxon>Bacteria</taxon>
        <taxon>Pseudomonadati</taxon>
        <taxon>Pseudomonadota</taxon>
        <taxon>Gammaproteobacteria</taxon>
        <taxon>Lysobacterales</taxon>
        <taxon>Rhodanobacteraceae</taxon>
        <taxon>Dyella</taxon>
    </lineage>
</organism>
<feature type="signal peptide" evidence="1">
    <location>
        <begin position="1"/>
        <end position="21"/>
    </location>
</feature>
<protein>
    <recommendedName>
        <fullName evidence="4">Lipoprotein</fullName>
    </recommendedName>
</protein>
<dbReference type="EMBL" id="SJTG01000004">
    <property type="protein sequence ID" value="TCI08317.1"/>
    <property type="molecule type" value="Genomic_DNA"/>
</dbReference>
<name>A0A4R0YTA3_9GAMM</name>
<proteinExistence type="predicted"/>
<reference evidence="2 3" key="1">
    <citation type="submission" date="2019-02" db="EMBL/GenBank/DDBJ databases">
        <title>Dyella amyloliquefaciens sp. nov., isolated from forest soil.</title>
        <authorList>
            <person name="Gao Z.-H."/>
            <person name="Qiu L.-H."/>
        </authorList>
    </citation>
    <scope>NUCLEOTIDE SEQUENCE [LARGE SCALE GENOMIC DNA]</scope>
    <source>
        <strain evidence="2 3">KACC 12747</strain>
    </source>
</reference>
<evidence type="ECO:0000313" key="3">
    <source>
        <dbReference type="Proteomes" id="UP000291822"/>
    </source>
</evidence>
<dbReference type="NCBIfam" id="NF047650">
    <property type="entry name" value="lipo_NMCC_0638"/>
    <property type="match status" value="1"/>
</dbReference>
<keyword evidence="1" id="KW-0732">Signal</keyword>
<gene>
    <name evidence="2" type="ORF">EZM97_27165</name>
</gene>
<feature type="chain" id="PRO_5020712760" description="Lipoprotein" evidence="1">
    <location>
        <begin position="22"/>
        <end position="185"/>
    </location>
</feature>
<sequence>MRSLAVLFAAAMLLPAMPARAAPADGHTFFIQLFASTCMKHYTHLEGLKDAMAAEHAAELPAEKSGFFLGGQPGKAWVRSDSDGVGYVVSLRDDGICAVFAQKADTVMVEQQFNAIASTSPKPLVAEKLMDQNKMVETGPIHTISYGWSAGKSDNTQLTFTLTTAVSPDAPVQAMASLVRTQKDH</sequence>
<comment type="caution">
    <text evidence="2">The sequence shown here is derived from an EMBL/GenBank/DDBJ whole genome shotgun (WGS) entry which is preliminary data.</text>
</comment>
<accession>A0A4R0YTA3</accession>
<evidence type="ECO:0000256" key="1">
    <source>
        <dbReference type="SAM" id="SignalP"/>
    </source>
</evidence>
<keyword evidence="3" id="KW-1185">Reference proteome</keyword>
<evidence type="ECO:0008006" key="4">
    <source>
        <dbReference type="Google" id="ProtNLM"/>
    </source>
</evidence>